<dbReference type="FunFam" id="3.40.47.10:FF:000024">
    <property type="entry name" value="3-oxoacyl-[acyl-carrier-protein] synthase, mitochondrial"/>
    <property type="match status" value="1"/>
</dbReference>
<dbReference type="InterPro" id="IPR000794">
    <property type="entry name" value="Beta-ketoacyl_synthase"/>
</dbReference>
<feature type="active site" description="For beta-ketoacyl synthase activity" evidence="10">
    <location>
        <position position="174"/>
    </location>
</feature>
<dbReference type="GO" id="GO:0005739">
    <property type="term" value="C:mitochondrion"/>
    <property type="evidence" value="ECO:0007669"/>
    <property type="project" value="TreeGrafter"/>
</dbReference>
<feature type="domain" description="Ketosynthase family 3 (KS3)" evidence="12">
    <location>
        <begin position="1"/>
        <end position="427"/>
    </location>
</feature>
<evidence type="ECO:0000256" key="7">
    <source>
        <dbReference type="ARBA" id="ARBA00023160"/>
    </source>
</evidence>
<dbReference type="InterPro" id="IPR014031">
    <property type="entry name" value="Ketoacyl_synth_C"/>
</dbReference>
<comment type="caution">
    <text evidence="13">The sequence shown here is derived from an EMBL/GenBank/DDBJ whole genome shotgun (WGS) entry which is preliminary data.</text>
</comment>
<evidence type="ECO:0000256" key="6">
    <source>
        <dbReference type="ARBA" id="ARBA00023098"/>
    </source>
</evidence>
<dbReference type="PANTHER" id="PTHR11712">
    <property type="entry name" value="POLYKETIDE SYNTHASE-RELATED"/>
    <property type="match status" value="1"/>
</dbReference>
<keyword evidence="14" id="KW-1185">Reference proteome</keyword>
<reference evidence="13 14" key="1">
    <citation type="journal article" date="2018" name="IMA Fungus">
        <title>IMA Genome-F 9: Draft genome sequence of Annulohypoxylon stygium, Aspergillus mulundensis, Berkeleyomyces basicola (syn. Thielaviopsis basicola), Ceratocystis smalleyi, two Cercospora beticola strains, Coleophoma cylindrospora, Fusarium fracticaudum, Phialophora cf. hyalina, and Morchella septimelata.</title>
        <authorList>
            <person name="Wingfield B.D."/>
            <person name="Bills G.F."/>
            <person name="Dong Y."/>
            <person name="Huang W."/>
            <person name="Nel W.J."/>
            <person name="Swalarsk-Parry B.S."/>
            <person name="Vaghefi N."/>
            <person name="Wilken P.M."/>
            <person name="An Z."/>
            <person name="de Beer Z.W."/>
            <person name="De Vos L."/>
            <person name="Chen L."/>
            <person name="Duong T.A."/>
            <person name="Gao Y."/>
            <person name="Hammerbacher A."/>
            <person name="Kikkert J.R."/>
            <person name="Li Y."/>
            <person name="Li H."/>
            <person name="Li K."/>
            <person name="Li Q."/>
            <person name="Liu X."/>
            <person name="Ma X."/>
            <person name="Naidoo K."/>
            <person name="Pethybridge S.J."/>
            <person name="Sun J."/>
            <person name="Steenkamp E.T."/>
            <person name="van der Nest M.A."/>
            <person name="van Wyk S."/>
            <person name="Wingfield M.J."/>
            <person name="Xiong C."/>
            <person name="Yue Q."/>
            <person name="Zhang X."/>
        </authorList>
    </citation>
    <scope>NUCLEOTIDE SEQUENCE [LARGE SCALE GENOMIC DNA]</scope>
    <source>
        <strain evidence="13 14">BP6252</strain>
    </source>
</reference>
<dbReference type="PROSITE" id="PS00606">
    <property type="entry name" value="KS3_1"/>
    <property type="match status" value="1"/>
</dbReference>
<evidence type="ECO:0000259" key="12">
    <source>
        <dbReference type="PROSITE" id="PS52004"/>
    </source>
</evidence>
<dbReference type="Pfam" id="PF00109">
    <property type="entry name" value="ketoacyl-synt"/>
    <property type="match status" value="1"/>
</dbReference>
<protein>
    <recommendedName>
        <fullName evidence="9">3-oxoacyl-[acyl-carrier-protein] synthase</fullName>
    </recommendedName>
</protein>
<evidence type="ECO:0000256" key="3">
    <source>
        <dbReference type="ARBA" id="ARBA00022516"/>
    </source>
</evidence>
<evidence type="ECO:0000256" key="9">
    <source>
        <dbReference type="PIRNR" id="PIRNR000447"/>
    </source>
</evidence>
<dbReference type="OrthoDB" id="5334845at2759"/>
<accession>A0A3D8QD82</accession>
<evidence type="ECO:0000256" key="10">
    <source>
        <dbReference type="PIRSR" id="PIRSR000447-1"/>
    </source>
</evidence>
<sequence>MRRVVVTGLGAITPLGVGIRRTWTRLLASECGIVSLADVQPKSRWHEIPSTVAGTVPLGSKDEGRWQPLDWIGKGDERRMAKFSQYAIAATEMALADAGWRPQKQEDLEMTGVCLGSGIGNFEEVYNTSVAYEQGGYKKVSPLFVPKLLINLAAGHISMKYGLQGPNHAVTTACTTGAHAIGDASRFIAFGDANVMVAGGSESCIHPLALAGFARSRSLVTAYNDDPLSASRPFDRERAGFVIAEGAGVVVLEELEHAKARGADIYAEIRGYGCSGDAHHVTAPREDGAGAKLAMKKALQNAGLRPSEVDYINAHATSTPLGDAAENAAITSLMLGQEGFSKASDVAVSSTKGAVGHLLGAAGAIEAIFSILAVKENMLPPTLNLHNQDDSFKCNYIPLTAQEKTVNVALSNSFGFGGTNASLAFSKYE</sequence>
<dbReference type="SUPFAM" id="SSF53901">
    <property type="entry name" value="Thiolase-like"/>
    <property type="match status" value="1"/>
</dbReference>
<comment type="similarity">
    <text evidence="2 9 11">Belongs to the thiolase-like superfamily. Beta-ketoacyl-ACP synthases family.</text>
</comment>
<dbReference type="CDD" id="cd00834">
    <property type="entry name" value="KAS_I_II"/>
    <property type="match status" value="1"/>
</dbReference>
<keyword evidence="4 9" id="KW-0808">Transferase</keyword>
<dbReference type="Proteomes" id="UP000256645">
    <property type="component" value="Unassembled WGS sequence"/>
</dbReference>
<keyword evidence="5" id="KW-0276">Fatty acid metabolism</keyword>
<dbReference type="GO" id="GO:0004315">
    <property type="term" value="F:3-oxoacyl-[acyl-carrier-protein] synthase activity"/>
    <property type="evidence" value="ECO:0007669"/>
    <property type="project" value="InterPro"/>
</dbReference>
<dbReference type="SMART" id="SM00825">
    <property type="entry name" value="PKS_KS"/>
    <property type="match status" value="1"/>
</dbReference>
<dbReference type="AlphaFoldDB" id="A0A3D8QD82"/>
<gene>
    <name evidence="13" type="ORF">BP6252_12655</name>
</gene>
<evidence type="ECO:0000256" key="4">
    <source>
        <dbReference type="ARBA" id="ARBA00022679"/>
    </source>
</evidence>
<dbReference type="InterPro" id="IPR014030">
    <property type="entry name" value="Ketoacyl_synth_N"/>
</dbReference>
<dbReference type="PIRSF" id="PIRSF000447">
    <property type="entry name" value="KAS_II"/>
    <property type="match status" value="1"/>
</dbReference>
<dbReference type="GO" id="GO:0006633">
    <property type="term" value="P:fatty acid biosynthetic process"/>
    <property type="evidence" value="ECO:0007669"/>
    <property type="project" value="UniProtKB-KW"/>
</dbReference>
<dbReference type="Pfam" id="PF02801">
    <property type="entry name" value="Ketoacyl-synt_C"/>
    <property type="match status" value="1"/>
</dbReference>
<dbReference type="Gene3D" id="3.40.47.10">
    <property type="match status" value="2"/>
</dbReference>
<dbReference type="EMBL" id="PDLM01000016">
    <property type="protein sequence ID" value="RDW59568.1"/>
    <property type="molecule type" value="Genomic_DNA"/>
</dbReference>
<dbReference type="PANTHER" id="PTHR11712:SF336">
    <property type="entry name" value="3-OXOACYL-[ACYL-CARRIER-PROTEIN] SYNTHASE, MITOCHONDRIAL"/>
    <property type="match status" value="1"/>
</dbReference>
<keyword evidence="7 9" id="KW-0275">Fatty acid biosynthesis</keyword>
<comment type="pathway">
    <text evidence="1">Lipid metabolism; fatty acid biosynthesis.</text>
</comment>
<organism evidence="13 14">
    <name type="scientific">Coleophoma cylindrospora</name>
    <dbReference type="NCBI Taxonomy" id="1849047"/>
    <lineage>
        <taxon>Eukaryota</taxon>
        <taxon>Fungi</taxon>
        <taxon>Dikarya</taxon>
        <taxon>Ascomycota</taxon>
        <taxon>Pezizomycotina</taxon>
        <taxon>Leotiomycetes</taxon>
        <taxon>Helotiales</taxon>
        <taxon>Dermateaceae</taxon>
        <taxon>Coleophoma</taxon>
    </lineage>
</organism>
<dbReference type="InterPro" id="IPR016039">
    <property type="entry name" value="Thiolase-like"/>
</dbReference>
<dbReference type="InterPro" id="IPR017568">
    <property type="entry name" value="3-oxoacyl-ACP_synth-2"/>
</dbReference>
<evidence type="ECO:0000256" key="1">
    <source>
        <dbReference type="ARBA" id="ARBA00005194"/>
    </source>
</evidence>
<keyword evidence="3 9" id="KW-0444">Lipid biosynthesis</keyword>
<keyword evidence="8" id="KW-0012">Acyltransferase</keyword>
<dbReference type="FunFam" id="3.40.47.10:FF:000015">
    <property type="entry name" value="3-oxoacyl-[acyl-carrier-protein] synthase, mitochondrial"/>
    <property type="match status" value="1"/>
</dbReference>
<evidence type="ECO:0000313" key="13">
    <source>
        <dbReference type="EMBL" id="RDW59568.1"/>
    </source>
</evidence>
<dbReference type="STRING" id="1849047.A0A3D8QD82"/>
<evidence type="ECO:0000256" key="2">
    <source>
        <dbReference type="ARBA" id="ARBA00008467"/>
    </source>
</evidence>
<dbReference type="InterPro" id="IPR018201">
    <property type="entry name" value="Ketoacyl_synth_AS"/>
</dbReference>
<dbReference type="NCBIfam" id="NF005589">
    <property type="entry name" value="PRK07314.1"/>
    <property type="match status" value="1"/>
</dbReference>
<evidence type="ECO:0000256" key="5">
    <source>
        <dbReference type="ARBA" id="ARBA00022832"/>
    </source>
</evidence>
<dbReference type="PROSITE" id="PS52004">
    <property type="entry name" value="KS3_2"/>
    <property type="match status" value="1"/>
</dbReference>
<proteinExistence type="inferred from homology"/>
<evidence type="ECO:0000313" key="14">
    <source>
        <dbReference type="Proteomes" id="UP000256645"/>
    </source>
</evidence>
<evidence type="ECO:0000256" key="11">
    <source>
        <dbReference type="RuleBase" id="RU003694"/>
    </source>
</evidence>
<evidence type="ECO:0000256" key="8">
    <source>
        <dbReference type="ARBA" id="ARBA00023315"/>
    </source>
</evidence>
<name>A0A3D8QD82_9HELO</name>
<dbReference type="InterPro" id="IPR020841">
    <property type="entry name" value="PKS_Beta-ketoAc_synthase_dom"/>
</dbReference>
<dbReference type="NCBIfam" id="TIGR03150">
    <property type="entry name" value="fabF"/>
    <property type="match status" value="1"/>
</dbReference>
<keyword evidence="6" id="KW-0443">Lipid metabolism</keyword>